<evidence type="ECO:0000259" key="1">
    <source>
        <dbReference type="PROSITE" id="PS51766"/>
    </source>
</evidence>
<dbReference type="CDD" id="cd14256">
    <property type="entry name" value="Dockerin_I"/>
    <property type="match status" value="1"/>
</dbReference>
<dbReference type="InterPro" id="IPR016134">
    <property type="entry name" value="Dockerin_dom"/>
</dbReference>
<dbReference type="InterPro" id="IPR036439">
    <property type="entry name" value="Dockerin_dom_sf"/>
</dbReference>
<dbReference type="Pfam" id="PF00404">
    <property type="entry name" value="Dockerin_1"/>
    <property type="match status" value="1"/>
</dbReference>
<gene>
    <name evidence="2" type="ORF">SAMN05421659_101389</name>
</gene>
<sequence length="464" mass="51275">MKEEIKKLKKTIFVIITICCVLVASIEVTPRITAEAATYGQNDIYKYQINGDGTIKIVDYFGADESLVIPEEIDGYTVVSIMFTSSKPSVKRITLPSTLIDFSKSLSVFYQLEYIYVDENNTMFSCENGFLYNKDKTELLEVPSMYQAKDGKIEISDSVVSVSVYVHLFKVQSMKTLYIGANVQTGPFSGDCLGNGILENIYVSDNNKYYTSVDGVLYSKDMTELLSYPEKNSAECYVVPTSVMSIPTWTFSKDYSSDWSLKNVILPTGVSLGINVFYLSDKYGFGPNKEINIYFAEGSDCESYFESTDKDDLNNLIKHIYLVALEVDSLPLKSLYNQGEELVLTGLSLNLNAEDGSIFNVSDLDCRISGYDATKVGKQVISVAYGSLSTVFEITVAAPIIKGDATLNNVIDIYDILAIQRHILGTLALNEKALTAADVSGNSTVDVFDILAIQRHILGVEIIG</sequence>
<dbReference type="GO" id="GO:0004553">
    <property type="term" value="F:hydrolase activity, hydrolyzing O-glycosyl compounds"/>
    <property type="evidence" value="ECO:0007669"/>
    <property type="project" value="InterPro"/>
</dbReference>
<dbReference type="InterPro" id="IPR032675">
    <property type="entry name" value="LRR_dom_sf"/>
</dbReference>
<organism evidence="2 3">
    <name type="scientific">[Clostridium] fimetarium</name>
    <dbReference type="NCBI Taxonomy" id="99656"/>
    <lineage>
        <taxon>Bacteria</taxon>
        <taxon>Bacillati</taxon>
        <taxon>Bacillota</taxon>
        <taxon>Clostridia</taxon>
        <taxon>Lachnospirales</taxon>
        <taxon>Lachnospiraceae</taxon>
    </lineage>
</organism>
<dbReference type="AlphaFoldDB" id="A0A1I0MDN2"/>
<evidence type="ECO:0000313" key="2">
    <source>
        <dbReference type="EMBL" id="SEV85846.1"/>
    </source>
</evidence>
<protein>
    <submittedName>
        <fullName evidence="2">Ig-like domain (Group 3)</fullName>
    </submittedName>
</protein>
<dbReference type="RefSeq" id="WP_092450005.1">
    <property type="nucleotide sequence ID" value="NZ_FOJI01000001.1"/>
</dbReference>
<dbReference type="OrthoDB" id="1908369at2"/>
<accession>A0A1I0MDN2</accession>
<dbReference type="InterPro" id="IPR022038">
    <property type="entry name" value="Ig-like_bact"/>
</dbReference>
<dbReference type="GO" id="GO:0000272">
    <property type="term" value="P:polysaccharide catabolic process"/>
    <property type="evidence" value="ECO:0007669"/>
    <property type="project" value="InterPro"/>
</dbReference>
<keyword evidence="3" id="KW-1185">Reference proteome</keyword>
<dbReference type="Pfam" id="PF07523">
    <property type="entry name" value="Big_3"/>
    <property type="match status" value="1"/>
</dbReference>
<dbReference type="SUPFAM" id="SSF63446">
    <property type="entry name" value="Type I dockerin domain"/>
    <property type="match status" value="1"/>
</dbReference>
<dbReference type="Gene3D" id="3.80.10.10">
    <property type="entry name" value="Ribonuclease Inhibitor"/>
    <property type="match status" value="2"/>
</dbReference>
<proteinExistence type="predicted"/>
<dbReference type="Gene3D" id="1.10.1330.10">
    <property type="entry name" value="Dockerin domain"/>
    <property type="match status" value="1"/>
</dbReference>
<reference evidence="2 3" key="1">
    <citation type="submission" date="2016-10" db="EMBL/GenBank/DDBJ databases">
        <authorList>
            <person name="de Groot N.N."/>
        </authorList>
    </citation>
    <scope>NUCLEOTIDE SEQUENCE [LARGE SCALE GENOMIC DNA]</scope>
    <source>
        <strain evidence="2 3">DSM 9179</strain>
    </source>
</reference>
<evidence type="ECO:0000313" key="3">
    <source>
        <dbReference type="Proteomes" id="UP000199701"/>
    </source>
</evidence>
<dbReference type="STRING" id="99656.SAMN05421659_101389"/>
<dbReference type="Gene3D" id="2.60.40.3630">
    <property type="match status" value="1"/>
</dbReference>
<dbReference type="InterPro" id="IPR002105">
    <property type="entry name" value="Dockerin_1_rpt"/>
</dbReference>
<dbReference type="PROSITE" id="PS51766">
    <property type="entry name" value="DOCKERIN"/>
    <property type="match status" value="1"/>
</dbReference>
<dbReference type="EMBL" id="FOJI01000001">
    <property type="protein sequence ID" value="SEV85846.1"/>
    <property type="molecule type" value="Genomic_DNA"/>
</dbReference>
<dbReference type="Proteomes" id="UP000199701">
    <property type="component" value="Unassembled WGS sequence"/>
</dbReference>
<feature type="domain" description="Dockerin" evidence="1">
    <location>
        <begin position="398"/>
        <end position="464"/>
    </location>
</feature>
<name>A0A1I0MDN2_9FIRM</name>